<evidence type="ECO:0000259" key="5">
    <source>
        <dbReference type="PROSITE" id="PS51396"/>
    </source>
</evidence>
<dbReference type="SUPFAM" id="SSF52833">
    <property type="entry name" value="Thioredoxin-like"/>
    <property type="match status" value="1"/>
</dbReference>
<protein>
    <recommendedName>
        <fullName evidence="9">PPPDE domain-containing protein</fullName>
    </recommendedName>
</protein>
<comment type="similarity">
    <text evidence="1">Belongs to the DeSI family.</text>
</comment>
<evidence type="ECO:0000256" key="3">
    <source>
        <dbReference type="ARBA" id="ARBA00022801"/>
    </source>
</evidence>
<sequence>MDVELYVYDLSKGIARQWSLALTGVQIDAIYHTSLVFGGVEYYFGQGIQRKVPGTSHHGDPMQKISMGRTHLPNDVIQEYIESMAGIYSVESYDLFLRNCNNFTQDLVMFLVGRSIPEYIRSLPQTVLNTPFGQMIKPQIELALRGVTQGEDASSNILQPLPTNGIEAPALKGYVRNVSNLRELEEQLATAVNSCAVIFFTSSTCPPCKIVYPTYDELAEEAGDKAVLIKVDIGHAYDVASKYRVRATPTFMMFLKGKKDDEWSGADPAQLRGNVRLLIQMAFPVHPHRQLRLPSLQRKITSYVSYTKVPPLDKLLQKIGSYGEDPTVRSLVDFVKTRNSASPSEVALPNLPLLAAYLQSIYQKMPIELRFAVVDLVRVAYLDPRVSGFFAEESEHKTLLTLLSHSNQLSSCPYNLRIVMLQLACNLFTAPLYPEQIVSSQPLRETLIQLLTGCLLDSHTNLRVVAASLGYNLAVLNHNARFEGRPDKLSLGDQVEIIAPLLEAIGTEKECIEALHGFLFALGLLLYEAPMDGEIIDLCRAMGIADTVKGKTEMPALKSEPLLEEIGQELLGKGLK</sequence>
<feature type="domain" description="Thioredoxin" evidence="4">
    <location>
        <begin position="155"/>
        <end position="305"/>
    </location>
</feature>
<dbReference type="PANTHER" id="PTHR12378">
    <property type="entry name" value="DESUMOYLATING ISOPEPTIDASE"/>
    <property type="match status" value="1"/>
</dbReference>
<dbReference type="PROSITE" id="PS51858">
    <property type="entry name" value="PPPDE"/>
    <property type="match status" value="1"/>
</dbReference>
<dbReference type="GO" id="GO:0006508">
    <property type="term" value="P:proteolysis"/>
    <property type="evidence" value="ECO:0007669"/>
    <property type="project" value="UniProtKB-KW"/>
</dbReference>
<dbReference type="SMART" id="SM01179">
    <property type="entry name" value="DUF862"/>
    <property type="match status" value="1"/>
</dbReference>
<evidence type="ECO:0000256" key="2">
    <source>
        <dbReference type="ARBA" id="ARBA00022670"/>
    </source>
</evidence>
<dbReference type="Gene3D" id="1.25.10.10">
    <property type="entry name" value="Leucine-rich Repeat Variant"/>
    <property type="match status" value="1"/>
</dbReference>
<reference evidence="7 8" key="1">
    <citation type="journal article" date="2015" name="Environ. Microbiol.">
        <title>Metagenome sequence of Elaphomyces granulatus from sporocarp tissue reveals Ascomycota ectomycorrhizal fingerprints of genome expansion and a Proteobacteria-rich microbiome.</title>
        <authorList>
            <person name="Quandt C.A."/>
            <person name="Kohler A."/>
            <person name="Hesse C.N."/>
            <person name="Sharpton T.J."/>
            <person name="Martin F."/>
            <person name="Spatafora J.W."/>
        </authorList>
    </citation>
    <scope>NUCLEOTIDE SEQUENCE [LARGE SCALE GENOMIC DNA]</scope>
    <source>
        <strain evidence="7 8">OSC145934</strain>
    </source>
</reference>
<dbReference type="CDD" id="cd02947">
    <property type="entry name" value="TRX_family"/>
    <property type="match status" value="1"/>
</dbReference>
<dbReference type="PROSITE" id="PS51352">
    <property type="entry name" value="THIOREDOXIN_2"/>
    <property type="match status" value="1"/>
</dbReference>
<organism evidence="7 8">
    <name type="scientific">Elaphomyces granulatus</name>
    <dbReference type="NCBI Taxonomy" id="519963"/>
    <lineage>
        <taxon>Eukaryota</taxon>
        <taxon>Fungi</taxon>
        <taxon>Dikarya</taxon>
        <taxon>Ascomycota</taxon>
        <taxon>Pezizomycotina</taxon>
        <taxon>Eurotiomycetes</taxon>
        <taxon>Eurotiomycetidae</taxon>
        <taxon>Eurotiales</taxon>
        <taxon>Elaphomycetaceae</taxon>
        <taxon>Elaphomyces</taxon>
    </lineage>
</organism>
<dbReference type="Gene3D" id="3.40.30.10">
    <property type="entry name" value="Glutaredoxin"/>
    <property type="match status" value="1"/>
</dbReference>
<dbReference type="Pfam" id="PF00085">
    <property type="entry name" value="Thioredoxin"/>
    <property type="match status" value="1"/>
</dbReference>
<comment type="caution">
    <text evidence="7">The sequence shown here is derived from an EMBL/GenBank/DDBJ whole genome shotgun (WGS) entry which is preliminary data.</text>
</comment>
<dbReference type="InterPro" id="IPR017937">
    <property type="entry name" value="Thioredoxin_CS"/>
</dbReference>
<dbReference type="PROSITE" id="PS00194">
    <property type="entry name" value="THIOREDOXIN_1"/>
    <property type="match status" value="1"/>
</dbReference>
<dbReference type="InterPro" id="IPR013766">
    <property type="entry name" value="Thioredoxin_domain"/>
</dbReference>
<dbReference type="InterPro" id="IPR008580">
    <property type="entry name" value="PPPDE_dom"/>
</dbReference>
<feature type="domain" description="PUL" evidence="5">
    <location>
        <begin position="281"/>
        <end position="573"/>
    </location>
</feature>
<accession>A0A232M2B0</accession>
<evidence type="ECO:0000256" key="1">
    <source>
        <dbReference type="ARBA" id="ARBA00008140"/>
    </source>
</evidence>
<dbReference type="Proteomes" id="UP000243515">
    <property type="component" value="Unassembled WGS sequence"/>
</dbReference>
<dbReference type="Gene3D" id="3.90.1720.30">
    <property type="entry name" value="PPPDE domains"/>
    <property type="match status" value="1"/>
</dbReference>
<dbReference type="Pfam" id="PF08324">
    <property type="entry name" value="PUL"/>
    <property type="match status" value="1"/>
</dbReference>
<dbReference type="InterPro" id="IPR042266">
    <property type="entry name" value="PPPDE_sf"/>
</dbReference>
<gene>
    <name evidence="7" type="ORF">Egran_01686</name>
</gene>
<feature type="domain" description="PPPDE" evidence="6">
    <location>
        <begin position="1"/>
        <end position="141"/>
    </location>
</feature>
<dbReference type="GO" id="GO:0070646">
    <property type="term" value="P:protein modification by small protein removal"/>
    <property type="evidence" value="ECO:0007669"/>
    <property type="project" value="TreeGrafter"/>
</dbReference>
<dbReference type="GO" id="GO:0008233">
    <property type="term" value="F:peptidase activity"/>
    <property type="evidence" value="ECO:0007669"/>
    <property type="project" value="UniProtKB-KW"/>
</dbReference>
<dbReference type="PROSITE" id="PS51396">
    <property type="entry name" value="PUL"/>
    <property type="match status" value="1"/>
</dbReference>
<dbReference type="PANTHER" id="PTHR12378:SF7">
    <property type="entry name" value="DESUMOYLATING ISOPEPTIDASE 1"/>
    <property type="match status" value="1"/>
</dbReference>
<keyword evidence="8" id="KW-1185">Reference proteome</keyword>
<keyword evidence="2" id="KW-0645">Protease</keyword>
<evidence type="ECO:0000313" key="8">
    <source>
        <dbReference type="Proteomes" id="UP000243515"/>
    </source>
</evidence>
<evidence type="ECO:0008006" key="9">
    <source>
        <dbReference type="Google" id="ProtNLM"/>
    </source>
</evidence>
<dbReference type="InterPro" id="IPR011989">
    <property type="entry name" value="ARM-like"/>
</dbReference>
<evidence type="ECO:0000313" key="7">
    <source>
        <dbReference type="EMBL" id="OXV10551.1"/>
    </source>
</evidence>
<name>A0A232M2B0_9EURO</name>
<proteinExistence type="inferred from homology"/>
<keyword evidence="3" id="KW-0378">Hydrolase</keyword>
<dbReference type="InterPro" id="IPR013535">
    <property type="entry name" value="PUL_dom"/>
</dbReference>
<dbReference type="InterPro" id="IPR036249">
    <property type="entry name" value="Thioredoxin-like_sf"/>
</dbReference>
<dbReference type="AlphaFoldDB" id="A0A232M2B0"/>
<evidence type="ECO:0000259" key="4">
    <source>
        <dbReference type="PROSITE" id="PS51352"/>
    </source>
</evidence>
<dbReference type="Pfam" id="PF05903">
    <property type="entry name" value="Peptidase_C97"/>
    <property type="match status" value="1"/>
</dbReference>
<evidence type="ECO:0000259" key="6">
    <source>
        <dbReference type="PROSITE" id="PS51858"/>
    </source>
</evidence>
<dbReference type="EMBL" id="NPHW01002886">
    <property type="protein sequence ID" value="OXV10551.1"/>
    <property type="molecule type" value="Genomic_DNA"/>
</dbReference>
<dbReference type="OrthoDB" id="21221at2759"/>